<name>A0A5J6N284_9PROT</name>
<keyword evidence="2" id="KW-1185">Reference proteome</keyword>
<dbReference type="KEGG" id="hadh:FRZ61_40030"/>
<evidence type="ECO:0008006" key="3">
    <source>
        <dbReference type="Google" id="ProtNLM"/>
    </source>
</evidence>
<proteinExistence type="predicted"/>
<dbReference type="Proteomes" id="UP000325797">
    <property type="component" value="Chromosome"/>
</dbReference>
<dbReference type="RefSeq" id="WP_151119374.1">
    <property type="nucleotide sequence ID" value="NZ_CP042582.1"/>
</dbReference>
<dbReference type="OrthoDB" id="9810084at2"/>
<dbReference type="EMBL" id="CP042582">
    <property type="protein sequence ID" value="QEX24062.1"/>
    <property type="molecule type" value="Genomic_DNA"/>
</dbReference>
<organism evidence="1 2">
    <name type="scientific">Hypericibacter adhaerens</name>
    <dbReference type="NCBI Taxonomy" id="2602016"/>
    <lineage>
        <taxon>Bacteria</taxon>
        <taxon>Pseudomonadati</taxon>
        <taxon>Pseudomonadota</taxon>
        <taxon>Alphaproteobacteria</taxon>
        <taxon>Rhodospirillales</taxon>
        <taxon>Dongiaceae</taxon>
        <taxon>Hypericibacter</taxon>
    </lineage>
</organism>
<accession>A0A5J6N284</accession>
<protein>
    <recommendedName>
        <fullName evidence="3">DUF488 domain-containing protein</fullName>
    </recommendedName>
</protein>
<dbReference type="InterPro" id="IPR007438">
    <property type="entry name" value="DUF488"/>
</dbReference>
<sequence length="165" mass="17735">MAESPEPDGERRQVLATIGYEGVSTERFLAALQAAGVTAVLDIREVPWSRRTDFAKSRLGQALAERGIAYLHRKALGTPKPGREAAKAGDRESFEKILGEQLDSAEGQEALAEAAALARQGGLCLLCYEHDPAQCHRSEVAVRLAALAPLAIRHLDPLAGPDQRS</sequence>
<dbReference type="InterPro" id="IPR014519">
    <property type="entry name" value="UCP024492"/>
</dbReference>
<gene>
    <name evidence="1" type="ORF">FRZ61_40030</name>
</gene>
<reference evidence="1 2" key="1">
    <citation type="submission" date="2019-08" db="EMBL/GenBank/DDBJ databases">
        <title>Hyperibacter terrae gen. nov., sp. nov. and Hyperibacter viscosus sp. nov., two new members in the family Rhodospirillaceae isolated from the rhizosphere of Hypericum perforatum.</title>
        <authorList>
            <person name="Noviana Z."/>
        </authorList>
    </citation>
    <scope>NUCLEOTIDE SEQUENCE [LARGE SCALE GENOMIC DNA]</scope>
    <source>
        <strain evidence="1 2">R5959</strain>
    </source>
</reference>
<evidence type="ECO:0000313" key="2">
    <source>
        <dbReference type="Proteomes" id="UP000325797"/>
    </source>
</evidence>
<dbReference type="PIRSF" id="PIRSF024492">
    <property type="entry name" value="UCP024492"/>
    <property type="match status" value="1"/>
</dbReference>
<dbReference type="AlphaFoldDB" id="A0A5J6N284"/>
<dbReference type="Pfam" id="PF04343">
    <property type="entry name" value="DUF488"/>
    <property type="match status" value="1"/>
</dbReference>
<dbReference type="PANTHER" id="PTHR39337">
    <property type="entry name" value="BLR5642 PROTEIN"/>
    <property type="match status" value="1"/>
</dbReference>
<evidence type="ECO:0000313" key="1">
    <source>
        <dbReference type="EMBL" id="QEX24062.1"/>
    </source>
</evidence>
<dbReference type="PANTHER" id="PTHR39337:SF1">
    <property type="entry name" value="BLR5642 PROTEIN"/>
    <property type="match status" value="1"/>
</dbReference>